<dbReference type="OMA" id="AKWSGYE"/>
<protein>
    <submittedName>
        <fullName evidence="1">Uncharacterized protein</fullName>
    </submittedName>
</protein>
<dbReference type="Proteomes" id="UP000219813">
    <property type="component" value="Chromosome 14"/>
</dbReference>
<name>A0A1D3TF78_PLAMA</name>
<dbReference type="OrthoDB" id="364513at2759"/>
<dbReference type="VEuPathDB" id="PlasmoDB:PmUG01_14067000"/>
<gene>
    <name evidence="1" type="primary">PmUG01_14067000</name>
    <name evidence="1" type="ORF">PMUG01_14067000</name>
</gene>
<dbReference type="GeneID" id="39871981"/>
<accession>A0A1D3TF78</accession>
<dbReference type="KEGG" id="pmal:PMUG01_14067000"/>
<proteinExistence type="predicted"/>
<evidence type="ECO:0000313" key="1">
    <source>
        <dbReference type="EMBL" id="SCP03610.1"/>
    </source>
</evidence>
<dbReference type="AlphaFoldDB" id="A0A1D3TF78"/>
<evidence type="ECO:0000313" key="2">
    <source>
        <dbReference type="Proteomes" id="UP000219813"/>
    </source>
</evidence>
<dbReference type="EMBL" id="LT594635">
    <property type="protein sequence ID" value="SCP03610.1"/>
    <property type="molecule type" value="Genomic_DNA"/>
</dbReference>
<keyword evidence="2" id="KW-1185">Reference proteome</keyword>
<organism evidence="1 2">
    <name type="scientific">Plasmodium malariae</name>
    <dbReference type="NCBI Taxonomy" id="5858"/>
    <lineage>
        <taxon>Eukaryota</taxon>
        <taxon>Sar</taxon>
        <taxon>Alveolata</taxon>
        <taxon>Apicomplexa</taxon>
        <taxon>Aconoidasida</taxon>
        <taxon>Haemosporida</taxon>
        <taxon>Plasmodiidae</taxon>
        <taxon>Plasmodium</taxon>
        <taxon>Plasmodium (Plasmodium)</taxon>
    </lineage>
</organism>
<reference evidence="1 2" key="1">
    <citation type="submission" date="2016-06" db="EMBL/GenBank/DDBJ databases">
        <authorList>
            <consortium name="Pathogen Informatics"/>
        </authorList>
    </citation>
    <scope>NUCLEOTIDE SEQUENCE [LARGE SCALE GENOMIC DNA]</scope>
</reference>
<sequence length="835" mass="99219">MPCLNKSLSKSINALVLHLEFVKCKNLSDYKKKGKFYLIITYDHLIFYQKDFYEIQFKIFFNEILHIFHCDQSNYVHVTLKENSLTNDIGIKGINKNILIKQLCVGYSTYYMFHLNRNSYMPITKETYEERCNRTKQNSPLKKLDFSIQPFIGYRKIVFDDYFFFMHKSFQNFTTVSSESAFYVDYRGIEICIKIDDKKSMIELEQTADSNFYQLARNHLNFLINDMKLPLVIRRNFYYKKMNLSDDLAKWAGYEIYLKNETHTIVCIIFRRTYIPPLLDKRQDIYVTFRMSHQSQQEFDVTDKHLFDEVYVVANSITPNDVHNTYYANLIQVQVDALIYSPEIYEFFETSIKIKPSYFDYIKMFLKSMLIILKEGDVVISSDILNFLGEDTKVERNLEYLLNVILNQISGVNLLDTHKSERTKVNRLLHRLSEYLIFCLDAGFLSHKYNIADLINGAIAISRDNKMAMDNIISFFLHVREKDYVKGYESSCLELLQENDNLDIELGSLLDSNNYSVNDFFLFYLHQCGYINKYFCYKNDDNYKKIIAYILKYGINIKIKKKICKNLLVFSNDYKNKYYALMNSIISFLSNNSDHKNLCQLILSTLINITNENNKLKECLLKLNISMISNFLILSNDYDIINKIVLLYINLSKEEYMCEDIINNGLLINFVDILFNIYHIDIRLKKDICINILCILGQFFNYKKYYIFILNHYIGLVDVAIYIYQTTDSFYFDKIKLIFFFKQLVQYSYILKDQVCKHLCPLIIKEIYLFQNNDFIYSSLNLFDVLCDYKINCLYLHTMQILPLFHFIKSINIIDLYKKVIKLEDKVKKNLKIVT</sequence>
<dbReference type="RefSeq" id="XP_028864563.1">
    <property type="nucleotide sequence ID" value="XM_029008256.1"/>
</dbReference>